<evidence type="ECO:0000313" key="5">
    <source>
        <dbReference type="EMBL" id="MBL0370482.1"/>
    </source>
</evidence>
<evidence type="ECO:0000259" key="4">
    <source>
        <dbReference type="PROSITE" id="PS01124"/>
    </source>
</evidence>
<evidence type="ECO:0000256" key="1">
    <source>
        <dbReference type="ARBA" id="ARBA00023015"/>
    </source>
</evidence>
<dbReference type="Proteomes" id="UP000633219">
    <property type="component" value="Unassembled WGS sequence"/>
</dbReference>
<dbReference type="AlphaFoldDB" id="A0A936YQ15"/>
<dbReference type="InterPro" id="IPR032687">
    <property type="entry name" value="AraC-type_N"/>
</dbReference>
<dbReference type="Pfam" id="PF12625">
    <property type="entry name" value="Arabinose_bd"/>
    <property type="match status" value="1"/>
</dbReference>
<keyword evidence="3" id="KW-0804">Transcription</keyword>
<dbReference type="PANTHER" id="PTHR47894">
    <property type="entry name" value="HTH-TYPE TRANSCRIPTIONAL REGULATOR GADX"/>
    <property type="match status" value="1"/>
</dbReference>
<dbReference type="Pfam" id="PF12833">
    <property type="entry name" value="HTH_18"/>
    <property type="match status" value="1"/>
</dbReference>
<dbReference type="Gene3D" id="1.10.10.60">
    <property type="entry name" value="Homeodomain-like"/>
    <property type="match status" value="1"/>
</dbReference>
<evidence type="ECO:0000313" key="6">
    <source>
        <dbReference type="Proteomes" id="UP000633219"/>
    </source>
</evidence>
<reference evidence="5" key="1">
    <citation type="submission" date="2021-01" db="EMBL/GenBank/DDBJ databases">
        <title>Rhizobium sp. strain KVB221 16S ribosomal RNA gene Genome sequencing and assembly.</title>
        <authorList>
            <person name="Kang M."/>
        </authorList>
    </citation>
    <scope>NUCLEOTIDE SEQUENCE</scope>
    <source>
        <strain evidence="5">KVB221</strain>
    </source>
</reference>
<feature type="domain" description="HTH araC/xylS-type" evidence="4">
    <location>
        <begin position="242"/>
        <end position="340"/>
    </location>
</feature>
<evidence type="ECO:0000256" key="2">
    <source>
        <dbReference type="ARBA" id="ARBA00023125"/>
    </source>
</evidence>
<dbReference type="InterPro" id="IPR009057">
    <property type="entry name" value="Homeodomain-like_sf"/>
</dbReference>
<dbReference type="GO" id="GO:0000976">
    <property type="term" value="F:transcription cis-regulatory region binding"/>
    <property type="evidence" value="ECO:0007669"/>
    <property type="project" value="TreeGrafter"/>
</dbReference>
<comment type="caution">
    <text evidence="5">The sequence shown here is derived from an EMBL/GenBank/DDBJ whole genome shotgun (WGS) entry which is preliminary data.</text>
</comment>
<gene>
    <name evidence="5" type="ORF">JJB09_00435</name>
</gene>
<accession>A0A936YQ15</accession>
<dbReference type="PROSITE" id="PS01124">
    <property type="entry name" value="HTH_ARAC_FAMILY_2"/>
    <property type="match status" value="1"/>
</dbReference>
<dbReference type="SUPFAM" id="SSF46689">
    <property type="entry name" value="Homeodomain-like"/>
    <property type="match status" value="1"/>
</dbReference>
<keyword evidence="2" id="KW-0238">DNA-binding</keyword>
<dbReference type="PANTHER" id="PTHR47894:SF4">
    <property type="entry name" value="HTH-TYPE TRANSCRIPTIONAL REGULATOR GADX"/>
    <property type="match status" value="1"/>
</dbReference>
<protein>
    <submittedName>
        <fullName evidence="5">AraC family transcriptional regulator ligand-binding domain-containing protein</fullName>
    </submittedName>
</protein>
<keyword evidence="1" id="KW-0805">Transcription regulation</keyword>
<organism evidence="5 6">
    <name type="scientific">Rhizobium setariae</name>
    <dbReference type="NCBI Taxonomy" id="2801340"/>
    <lineage>
        <taxon>Bacteria</taxon>
        <taxon>Pseudomonadati</taxon>
        <taxon>Pseudomonadota</taxon>
        <taxon>Alphaproteobacteria</taxon>
        <taxon>Hyphomicrobiales</taxon>
        <taxon>Rhizobiaceae</taxon>
        <taxon>Rhizobium/Agrobacterium group</taxon>
        <taxon>Rhizobium</taxon>
    </lineage>
</organism>
<sequence length="342" mass="38470">MAIKRETELDRYSAPSGLASAIGETAALYGIDIVPICAALDIDPATFSDLTGRISLDRLCRLLETCALIANDDMFGLKATEHFRSGSTGPYGYGLMAAPTALDFLRFLGEHQQYVSSKSYIKFTINEFSAEVEFSYSPLILKRNQYVDMGMALILQRLRTILGSRTDFIEVGMERPKPKSQALYREKISRKVNFDRRVNSIKLPAELFSVRNPNGDPRLFRLMDLQCRSLRPPPQKEADFTEELREFILSRISESVISLSEAAEFFRVSERTLQRRLADAGTSLNDTRDEVRRGLAEKLLAETDLSAAEIALRLGYSAPSAFTRSTLRWFGKTPRDVRKAAV</sequence>
<proteinExistence type="predicted"/>
<keyword evidence="6" id="KW-1185">Reference proteome</keyword>
<evidence type="ECO:0000256" key="3">
    <source>
        <dbReference type="ARBA" id="ARBA00023163"/>
    </source>
</evidence>
<dbReference type="InterPro" id="IPR018060">
    <property type="entry name" value="HTH_AraC"/>
</dbReference>
<dbReference type="GO" id="GO:0003700">
    <property type="term" value="F:DNA-binding transcription factor activity"/>
    <property type="evidence" value="ECO:0007669"/>
    <property type="project" value="InterPro"/>
</dbReference>
<name>A0A936YQ15_9HYPH</name>
<dbReference type="SMART" id="SM00342">
    <property type="entry name" value="HTH_ARAC"/>
    <property type="match status" value="1"/>
</dbReference>
<dbReference type="GO" id="GO:0005829">
    <property type="term" value="C:cytosol"/>
    <property type="evidence" value="ECO:0007669"/>
    <property type="project" value="TreeGrafter"/>
</dbReference>
<dbReference type="EMBL" id="JAEQNC010000001">
    <property type="protein sequence ID" value="MBL0370482.1"/>
    <property type="molecule type" value="Genomic_DNA"/>
</dbReference>